<keyword evidence="1 3" id="KW-0378">Hydrolase</keyword>
<dbReference type="Gene3D" id="1.10.3410.10">
    <property type="entry name" value="putative deoxyguanosinetriphosphate triphosphohydrolase like domain"/>
    <property type="match status" value="1"/>
</dbReference>
<dbReference type="EMBL" id="CP042437">
    <property type="protein sequence ID" value="QEC78731.1"/>
    <property type="molecule type" value="Genomic_DNA"/>
</dbReference>
<dbReference type="AlphaFoldDB" id="A0A5B8W4Y2"/>
<dbReference type="Proteomes" id="UP000321362">
    <property type="component" value="Chromosome"/>
</dbReference>
<evidence type="ECO:0000259" key="2">
    <source>
        <dbReference type="SMART" id="SM00471"/>
    </source>
</evidence>
<dbReference type="NCBIfam" id="NF002205">
    <property type="entry name" value="PRK01096.1"/>
    <property type="match status" value="1"/>
</dbReference>
<dbReference type="SUPFAM" id="SSF109604">
    <property type="entry name" value="HD-domain/PDEase-like"/>
    <property type="match status" value="1"/>
</dbReference>
<dbReference type="PANTHER" id="PTHR11373:SF32">
    <property type="entry name" value="DEOXYGUANOSINETRIPHOSPHATE TRIPHOSPHOHYDROLASE"/>
    <property type="match status" value="1"/>
</dbReference>
<evidence type="ECO:0000313" key="3">
    <source>
        <dbReference type="EMBL" id="QEC78731.1"/>
    </source>
</evidence>
<protein>
    <submittedName>
        <fullName evidence="3">Deoxyguanosinetriphosphate triphosphohydrolase</fullName>
    </submittedName>
</protein>
<dbReference type="SMART" id="SM00471">
    <property type="entry name" value="HDc"/>
    <property type="match status" value="1"/>
</dbReference>
<dbReference type="GO" id="GO:0006203">
    <property type="term" value="P:dGTP catabolic process"/>
    <property type="evidence" value="ECO:0007669"/>
    <property type="project" value="TreeGrafter"/>
</dbReference>
<dbReference type="Gene3D" id="1.10.3550.10">
    <property type="entry name" value="eoxyguanosinetriphosphate triphosphohydrolase domain-like"/>
    <property type="match status" value="1"/>
</dbReference>
<dbReference type="InterPro" id="IPR003607">
    <property type="entry name" value="HD/PDEase_dom"/>
</dbReference>
<dbReference type="InterPro" id="IPR026875">
    <property type="entry name" value="PHydrolase_assoc_dom"/>
</dbReference>
<name>A0A5B8W4Y2_9SPHI</name>
<evidence type="ECO:0000313" key="4">
    <source>
        <dbReference type="Proteomes" id="UP000321362"/>
    </source>
</evidence>
<dbReference type="InterPro" id="IPR023293">
    <property type="entry name" value="dGTP_triP_hydro_central_sf"/>
</dbReference>
<evidence type="ECO:0000256" key="1">
    <source>
        <dbReference type="ARBA" id="ARBA00022801"/>
    </source>
</evidence>
<dbReference type="Gene3D" id="1.10.3210.10">
    <property type="entry name" value="Hypothetical protein af1432"/>
    <property type="match status" value="1"/>
</dbReference>
<dbReference type="Pfam" id="PF13286">
    <property type="entry name" value="HD_assoc"/>
    <property type="match status" value="1"/>
</dbReference>
<dbReference type="InterPro" id="IPR027432">
    <property type="entry name" value="dGTP_triphosphohydrolase_C"/>
</dbReference>
<organism evidence="3 4">
    <name type="scientific">Mucilaginibacter ginsenosidivorax</name>
    <dbReference type="NCBI Taxonomy" id="862126"/>
    <lineage>
        <taxon>Bacteria</taxon>
        <taxon>Pseudomonadati</taxon>
        <taxon>Bacteroidota</taxon>
        <taxon>Sphingobacteriia</taxon>
        <taxon>Sphingobacteriales</taxon>
        <taxon>Sphingobacteriaceae</taxon>
        <taxon>Mucilaginibacter</taxon>
    </lineage>
</organism>
<reference evidence="3 4" key="1">
    <citation type="journal article" date="2013" name="J. Microbiol.">
        <title>Mucilaginibacter ginsenosidivorax sp. nov., with ginsenoside converting activity isolated from sediment.</title>
        <authorList>
            <person name="Kim J.K."/>
            <person name="Choi T.E."/>
            <person name="Liu Q.M."/>
            <person name="Park H.Y."/>
            <person name="Yi T.H."/>
            <person name="Yoon M.H."/>
            <person name="Kim S.C."/>
            <person name="Im W.T."/>
        </authorList>
    </citation>
    <scope>NUCLEOTIDE SEQUENCE [LARGE SCALE GENOMIC DNA]</scope>
    <source>
        <strain evidence="3 4">KHI28</strain>
    </source>
</reference>
<dbReference type="NCBIfam" id="TIGR01353">
    <property type="entry name" value="dGTP_triPase"/>
    <property type="match status" value="1"/>
</dbReference>
<dbReference type="OrthoDB" id="9803619at2"/>
<dbReference type="GO" id="GO:0008832">
    <property type="term" value="F:dGTPase activity"/>
    <property type="evidence" value="ECO:0007669"/>
    <property type="project" value="TreeGrafter"/>
</dbReference>
<dbReference type="InterPro" id="IPR050135">
    <property type="entry name" value="dGTPase-like"/>
</dbReference>
<keyword evidence="4" id="KW-1185">Reference proteome</keyword>
<sequence length="448" mass="50684">MMNWETLLSAKRWGYEDKYVASQVDARSEFQRDYDRIIFSSPFRRLQNKTQVFPLPGSIFVHNRLTHSLEVASVGKSLGRIFYNRLKEEDPGIDARLPLMSDIDTIISAACLAHDLGNPAFGHSGEAAISHYFIEGDGAGYRKNMPDEQWADLINFEGNANALRILTHAYSGKGNGSFALTYATIAAIAKYPCASIVGGNKANIHTKKYGFFQSEQAGFRKIADELGLNKVQDNPPIYKRHPLVYLVEAADDICYNIIDIEDAHRLKILSYDEIEALLLPLCNDPKMKARLDDIDDDDAKVGYLRARSINTLIQQCSKLFYNQQQNILAGDFNTSLIDMIDEPYRTIMKNIETLSVKKIYNYSSVVQIEVAGYKVMGGILEEFIPAYLQNSSKYHKKLVELIPRQFLTQNQDDYSKIQTVLDFVSGMTDLYAVELFRKIKGISFPTLS</sequence>
<dbReference type="InterPro" id="IPR006261">
    <property type="entry name" value="dGTPase"/>
</dbReference>
<proteinExistence type="predicted"/>
<accession>A0A5B8W4Y2</accession>
<dbReference type="KEGG" id="mgk:FSB76_23305"/>
<feature type="domain" description="HD/PDEase" evidence="2">
    <location>
        <begin position="60"/>
        <end position="265"/>
    </location>
</feature>
<gene>
    <name evidence="3" type="ORF">FSB76_23305</name>
</gene>
<dbReference type="PANTHER" id="PTHR11373">
    <property type="entry name" value="DEOXYNUCLEOSIDE TRIPHOSPHATE TRIPHOSPHOHYDROLASE"/>
    <property type="match status" value="1"/>
</dbReference>